<reference evidence="1 2" key="1">
    <citation type="journal article" date="2015" name="Genome Announc.">
        <title>Expanding the biotechnology potential of lactobacilli through comparative genomics of 213 strains and associated genera.</title>
        <authorList>
            <person name="Sun Z."/>
            <person name="Harris H.M."/>
            <person name="McCann A."/>
            <person name="Guo C."/>
            <person name="Argimon S."/>
            <person name="Zhang W."/>
            <person name="Yang X."/>
            <person name="Jeffery I.B."/>
            <person name="Cooney J.C."/>
            <person name="Kagawa T.F."/>
            <person name="Liu W."/>
            <person name="Song Y."/>
            <person name="Salvetti E."/>
            <person name="Wrobel A."/>
            <person name="Rasinkangas P."/>
            <person name="Parkhill J."/>
            <person name="Rea M.C."/>
            <person name="O'Sullivan O."/>
            <person name="Ritari J."/>
            <person name="Douillard F.P."/>
            <person name="Paul Ross R."/>
            <person name="Yang R."/>
            <person name="Briner A.E."/>
            <person name="Felis G.E."/>
            <person name="de Vos W.M."/>
            <person name="Barrangou R."/>
            <person name="Klaenhammer T.R."/>
            <person name="Caufield P.W."/>
            <person name="Cui Y."/>
            <person name="Zhang H."/>
            <person name="O'Toole P.W."/>
        </authorList>
    </citation>
    <scope>NUCLEOTIDE SEQUENCE [LARGE SCALE GENOMIC DNA]</scope>
    <source>
        <strain evidence="1 2">DSM 23365</strain>
    </source>
</reference>
<comment type="caution">
    <text evidence="1">The sequence shown here is derived from an EMBL/GenBank/DDBJ whole genome shotgun (WGS) entry which is preliminary data.</text>
</comment>
<organism evidence="1 2">
    <name type="scientific">Secundilactobacillus similis DSM 23365 = JCM 2765</name>
    <dbReference type="NCBI Taxonomy" id="1423804"/>
    <lineage>
        <taxon>Bacteria</taxon>
        <taxon>Bacillati</taxon>
        <taxon>Bacillota</taxon>
        <taxon>Bacilli</taxon>
        <taxon>Lactobacillales</taxon>
        <taxon>Lactobacillaceae</taxon>
        <taxon>Secundilactobacillus</taxon>
    </lineage>
</organism>
<proteinExistence type="predicted"/>
<gene>
    <name evidence="1" type="ORF">FD14_GL003076</name>
</gene>
<dbReference type="PRINTS" id="PR00081">
    <property type="entry name" value="GDHRDH"/>
</dbReference>
<dbReference type="SUPFAM" id="SSF51735">
    <property type="entry name" value="NAD(P)-binding Rossmann-fold domains"/>
    <property type="match status" value="1"/>
</dbReference>
<dbReference type="PATRIC" id="fig|1423804.4.peg.3310"/>
<dbReference type="AlphaFoldDB" id="A0A0R2FNP9"/>
<evidence type="ECO:0000313" key="1">
    <source>
        <dbReference type="EMBL" id="KRN26935.1"/>
    </source>
</evidence>
<protein>
    <submittedName>
        <fullName evidence="1">Short-chain dehydrogenases reductases family protein</fullName>
    </submittedName>
</protein>
<dbReference type="Gene3D" id="3.40.50.720">
    <property type="entry name" value="NAD(P)-binding Rossmann-like Domain"/>
    <property type="match status" value="1"/>
</dbReference>
<dbReference type="InterPro" id="IPR002347">
    <property type="entry name" value="SDR_fam"/>
</dbReference>
<dbReference type="PANTHER" id="PTHR43431:SF1">
    <property type="entry name" value="OS08G0476300 PROTEIN"/>
    <property type="match status" value="1"/>
</dbReference>
<dbReference type="InterPro" id="IPR036291">
    <property type="entry name" value="NAD(P)-bd_dom_sf"/>
</dbReference>
<name>A0A0R2FNP9_9LACO</name>
<evidence type="ECO:0000313" key="2">
    <source>
        <dbReference type="Proteomes" id="UP000051442"/>
    </source>
</evidence>
<dbReference type="Pfam" id="PF00106">
    <property type="entry name" value="adh_short"/>
    <property type="match status" value="1"/>
</dbReference>
<dbReference type="Proteomes" id="UP000051442">
    <property type="component" value="Unassembled WGS sequence"/>
</dbReference>
<keyword evidence="2" id="KW-1185">Reference proteome</keyword>
<accession>A0A0R2FNP9</accession>
<dbReference type="STRING" id="1423804.FD14_GL003076"/>
<sequence>MNSFTDARLRDIHFGSSFGKTFSTCDCNKNIYPMHINSQMVILPFLNRYLIKACFLNTIYILRRGKVNNMKKTITIVGAGPGLGNHIARKFGTEGFKVILMARNATKLAHYVTELTSEGIDAEYQTIDVSSDDSIKSSFNEAKNKYGRIDVMVYNVAMMQANRPLELTASELLTHYQTDVAGALTAAQQVIPMQKEAHAGTLLFTGGGFASFPAATNTTMSLDKAALHNLTMILAQALKSDGIFSGIVTITGQIGQDEHFSPANIAEKYWQLYTQRESNEVIYE</sequence>
<dbReference type="EMBL" id="AYZM01000003">
    <property type="protein sequence ID" value="KRN26935.1"/>
    <property type="molecule type" value="Genomic_DNA"/>
</dbReference>
<dbReference type="PANTHER" id="PTHR43431">
    <property type="entry name" value="OXIDOREDUCTASE, SHORT CHAIN DEHYDROGENASE/REDUCTASE FAMILY (AFU_ORTHOLOGUE AFUA_5G14000)"/>
    <property type="match status" value="1"/>
</dbReference>